<dbReference type="Pfam" id="PF01882">
    <property type="entry name" value="DUF58"/>
    <property type="match status" value="1"/>
</dbReference>
<evidence type="ECO:0000256" key="2">
    <source>
        <dbReference type="SAM" id="Phobius"/>
    </source>
</evidence>
<gene>
    <name evidence="4" type="ORF">CP500_018915</name>
</gene>
<proteinExistence type="predicted"/>
<feature type="transmembrane region" description="Helical" evidence="2">
    <location>
        <begin position="43"/>
        <end position="63"/>
    </location>
</feature>
<keyword evidence="2" id="KW-0472">Membrane</keyword>
<feature type="domain" description="DUF58" evidence="3">
    <location>
        <begin position="214"/>
        <end position="285"/>
    </location>
</feature>
<protein>
    <submittedName>
        <fullName evidence="4">DUF58 domain-containing protein</fullName>
    </submittedName>
</protein>
<evidence type="ECO:0000313" key="5">
    <source>
        <dbReference type="Proteomes" id="UP000226442"/>
    </source>
</evidence>
<feature type="transmembrane region" description="Helical" evidence="2">
    <location>
        <begin position="20"/>
        <end position="37"/>
    </location>
</feature>
<keyword evidence="5" id="KW-1185">Reference proteome</keyword>
<dbReference type="OrthoDB" id="9778037at2"/>
<reference evidence="4" key="1">
    <citation type="submission" date="2017-10" db="EMBL/GenBank/DDBJ databases">
        <title>Draft genome sequence of the planktic cyanobacteria Tychonema bourrellyi isolated from alpine lentic freshwater.</title>
        <authorList>
            <person name="Tett A."/>
            <person name="Armanini F."/>
            <person name="Asnicar F."/>
            <person name="Boscaini A."/>
            <person name="Pasolli E."/>
            <person name="Zolfo M."/>
            <person name="Donati C."/>
            <person name="Salmaso N."/>
            <person name="Segata N."/>
        </authorList>
    </citation>
    <scope>NUCLEOTIDE SEQUENCE</scope>
    <source>
        <strain evidence="4">FEM_GT703</strain>
    </source>
</reference>
<keyword evidence="2" id="KW-1133">Transmembrane helix</keyword>
<dbReference type="RefSeq" id="WP_096830836.1">
    <property type="nucleotide sequence ID" value="NZ_NXIB02000141.1"/>
</dbReference>
<dbReference type="Proteomes" id="UP000226442">
    <property type="component" value="Unassembled WGS sequence"/>
</dbReference>
<dbReference type="EMBL" id="NXIB02000141">
    <property type="protein sequence ID" value="PHX53911.1"/>
    <property type="molecule type" value="Genomic_DNA"/>
</dbReference>
<name>A0A2G4EWL1_9CYAN</name>
<comment type="caution">
    <text evidence="4">The sequence shown here is derived from an EMBL/GenBank/DDBJ whole genome shotgun (WGS) entry which is preliminary data.</text>
</comment>
<evidence type="ECO:0000256" key="1">
    <source>
        <dbReference type="SAM" id="MobiDB-lite"/>
    </source>
</evidence>
<sequence length="389" mass="43374">MNIGHKITDWLETRAVTPAYAGGLLVGLTVFFFGAATNTMAGWLYLLSGGSLALLGIAAFLPARSLHSLQVRRRAIEPVSVGDQITIELEIENRSHEPKTLLQVVDILPFVLGEPVVRAIEVIAAHSIYTDTYYLEVQQRGVYRWQEVRLRTAAPLGLFWCRRSHPVKAVAVVYPQVLPLSTCPLIDRIGQEDSPQLYDRSRSQNATEGLTRNLRPYRHGDPTRLIHWRTSARHGELRVRELEVAAGGQEIIIALDSGATWEPKEFERAVTVAASLYFYASKRLLNVKLWTAGTGIVSGNRVVLETLAAVNAGEDVVENTPKLPIIFLTQNSANLNALTQGSRWVLWPRTTAEIGEKMLVKNDFPGLEIRSDRPLELQLQSPLERAINY</sequence>
<dbReference type="AlphaFoldDB" id="A0A2G4EWL1"/>
<evidence type="ECO:0000259" key="3">
    <source>
        <dbReference type="Pfam" id="PF01882"/>
    </source>
</evidence>
<evidence type="ECO:0000313" key="4">
    <source>
        <dbReference type="EMBL" id="PHX53911.1"/>
    </source>
</evidence>
<feature type="region of interest" description="Disordered" evidence="1">
    <location>
        <begin position="195"/>
        <end position="214"/>
    </location>
</feature>
<keyword evidence="2" id="KW-0812">Transmembrane</keyword>
<dbReference type="PANTHER" id="PTHR34351:SF1">
    <property type="entry name" value="SLR1927 PROTEIN"/>
    <property type="match status" value="1"/>
</dbReference>
<dbReference type="InterPro" id="IPR002881">
    <property type="entry name" value="DUF58"/>
</dbReference>
<organism evidence="4 5">
    <name type="scientific">Tychonema bourrellyi FEM_GT703</name>
    <dbReference type="NCBI Taxonomy" id="2040638"/>
    <lineage>
        <taxon>Bacteria</taxon>
        <taxon>Bacillati</taxon>
        <taxon>Cyanobacteriota</taxon>
        <taxon>Cyanophyceae</taxon>
        <taxon>Oscillatoriophycideae</taxon>
        <taxon>Oscillatoriales</taxon>
        <taxon>Microcoleaceae</taxon>
        <taxon>Tychonema</taxon>
    </lineage>
</organism>
<dbReference type="PANTHER" id="PTHR34351">
    <property type="entry name" value="SLR1927 PROTEIN-RELATED"/>
    <property type="match status" value="1"/>
</dbReference>
<accession>A0A2G4EWL1</accession>